<dbReference type="UniPathway" id="UPA00282"/>
<reference evidence="14" key="1">
    <citation type="journal article" date="2014" name="Int. J. Syst. Evol. Microbiol.">
        <title>Complete genome sequence of Corynebacterium casei LMG S-19264T (=DSM 44701T), isolated from a smear-ripened cheese.</title>
        <authorList>
            <consortium name="US DOE Joint Genome Institute (JGI-PGF)"/>
            <person name="Walter F."/>
            <person name="Albersmeier A."/>
            <person name="Kalinowski J."/>
            <person name="Ruckert C."/>
        </authorList>
    </citation>
    <scope>NUCLEOTIDE SEQUENCE</scope>
    <source>
        <strain evidence="14">CGMCC 4.5737</strain>
    </source>
</reference>
<keyword evidence="6 11" id="KW-0808">Transferase</keyword>
<evidence type="ECO:0000256" key="2">
    <source>
        <dbReference type="ARBA" id="ARBA00005189"/>
    </source>
</evidence>
<gene>
    <name evidence="14" type="ORF">GCM10012275_58310</name>
</gene>
<dbReference type="Proteomes" id="UP000637578">
    <property type="component" value="Unassembled WGS sequence"/>
</dbReference>
<dbReference type="InterPro" id="IPR045034">
    <property type="entry name" value="O-acyltransferase_WSD1-like"/>
</dbReference>
<dbReference type="EC" id="2.3.1.20" evidence="4 11"/>
<dbReference type="NCBIfam" id="TIGR02946">
    <property type="entry name" value="acyl_WS_DGAT"/>
    <property type="match status" value="1"/>
</dbReference>
<feature type="domain" description="O-acyltransferase WSD1 C-terminal" evidence="13">
    <location>
        <begin position="317"/>
        <end position="462"/>
    </location>
</feature>
<dbReference type="AlphaFoldDB" id="A0A8J3FYZ1"/>
<dbReference type="InterPro" id="IPR014292">
    <property type="entry name" value="Acyl_transf_WS/DGAT"/>
</dbReference>
<sequence>MPDRLSALDASFLYLEDPTTPMHVGGVAVLRRPRSGFDYDRLVSLIEQRLALVPRYRQKVVHVPGRLARPVWVDDADFDISYHVRRSALPRPGTEAQLRDLVGRLMSRPLDQSRPLWELYLVEGLARSRVAVVTKTHHALVDGVGAIDIGQVILDVSPTSRTVGEDLWMPRPEPGPVQLVLDAVAEAVQQPGEVWENARAAAMDVTATVHKVAGALGGIASALSAAARPAPGSPLNVPISPQRRYAVARTKLDDYRTLRRAHRCTVNDVVLAVVAGALRSWLLSRGEAVTSSTTIRALVPVSVRDAEDEGRPAGSVGNKVSAHLVDLPVGEPNPVVRLHHVRHAMSAHKESGQAVAANALVRLSGFTPPTLHALGARAASSFSRRLFNLVVTNVPGPQVPLYAAGARMVGMFPVVPLAKGQALSVGVTSYDGGVYFGLNADRDGMSDVDVLAAMVEESLEELMGTVSG</sequence>
<dbReference type="GO" id="GO:0001666">
    <property type="term" value="P:response to hypoxia"/>
    <property type="evidence" value="ECO:0007669"/>
    <property type="project" value="TreeGrafter"/>
</dbReference>
<dbReference type="Pfam" id="PF03007">
    <property type="entry name" value="WS_DGAT_cat"/>
    <property type="match status" value="1"/>
</dbReference>
<keyword evidence="8 11" id="KW-0443">Lipid metabolism</keyword>
<dbReference type="InterPro" id="IPR004255">
    <property type="entry name" value="O-acyltransferase_WSD1_N"/>
</dbReference>
<proteinExistence type="inferred from homology"/>
<dbReference type="Gene3D" id="3.30.559.30">
    <property type="entry name" value="Nonribosomal peptide synthetase, condensation domain"/>
    <property type="match status" value="1"/>
</dbReference>
<comment type="pathway">
    <text evidence="2">Lipid metabolism.</text>
</comment>
<evidence type="ECO:0000256" key="11">
    <source>
        <dbReference type="RuleBase" id="RU361241"/>
    </source>
</evidence>
<evidence type="ECO:0000256" key="8">
    <source>
        <dbReference type="ARBA" id="ARBA00023098"/>
    </source>
</evidence>
<dbReference type="Pfam" id="PF06974">
    <property type="entry name" value="WS_DGAT_C"/>
    <property type="match status" value="1"/>
</dbReference>
<dbReference type="GO" id="GO:0005886">
    <property type="term" value="C:plasma membrane"/>
    <property type="evidence" value="ECO:0007669"/>
    <property type="project" value="TreeGrafter"/>
</dbReference>
<comment type="catalytic activity">
    <reaction evidence="10 11">
        <text>an acyl-CoA + a 1,2-diacyl-sn-glycerol = a triacyl-sn-glycerol + CoA</text>
        <dbReference type="Rhea" id="RHEA:10868"/>
        <dbReference type="ChEBI" id="CHEBI:17815"/>
        <dbReference type="ChEBI" id="CHEBI:57287"/>
        <dbReference type="ChEBI" id="CHEBI:58342"/>
        <dbReference type="ChEBI" id="CHEBI:64615"/>
        <dbReference type="EC" id="2.3.1.20"/>
    </reaction>
</comment>
<dbReference type="EMBL" id="BMMK01000046">
    <property type="protein sequence ID" value="GGM80068.1"/>
    <property type="molecule type" value="Genomic_DNA"/>
</dbReference>
<dbReference type="GO" id="GO:0019432">
    <property type="term" value="P:triglyceride biosynthetic process"/>
    <property type="evidence" value="ECO:0007669"/>
    <property type="project" value="UniProtKB-UniPathway"/>
</dbReference>
<evidence type="ECO:0000256" key="6">
    <source>
        <dbReference type="ARBA" id="ARBA00022679"/>
    </source>
</evidence>
<dbReference type="GO" id="GO:0006071">
    <property type="term" value="P:glycerol metabolic process"/>
    <property type="evidence" value="ECO:0007669"/>
    <property type="project" value="UniProtKB-KW"/>
</dbReference>
<comment type="pathway">
    <text evidence="1 11">Glycerolipid metabolism; triacylglycerol biosynthesis.</text>
</comment>
<keyword evidence="7 11" id="KW-0319">Glycerol metabolism</keyword>
<keyword evidence="5 11" id="KW-0444">Lipid biosynthesis</keyword>
<dbReference type="SUPFAM" id="SSF52777">
    <property type="entry name" value="CoA-dependent acyltransferases"/>
    <property type="match status" value="2"/>
</dbReference>
<dbReference type="PANTHER" id="PTHR31650">
    <property type="entry name" value="O-ACYLTRANSFERASE (WSD1-LIKE) FAMILY PROTEIN"/>
    <property type="match status" value="1"/>
</dbReference>
<dbReference type="GO" id="GO:0051701">
    <property type="term" value="P:biological process involved in interaction with host"/>
    <property type="evidence" value="ECO:0007669"/>
    <property type="project" value="TreeGrafter"/>
</dbReference>
<dbReference type="InterPro" id="IPR023213">
    <property type="entry name" value="CAT-like_dom_sf"/>
</dbReference>
<evidence type="ECO:0000256" key="1">
    <source>
        <dbReference type="ARBA" id="ARBA00004771"/>
    </source>
</evidence>
<dbReference type="PANTHER" id="PTHR31650:SF1">
    <property type="entry name" value="WAX ESTER SYNTHASE_DIACYLGLYCEROL ACYLTRANSFERASE 4-RELATED"/>
    <property type="match status" value="1"/>
</dbReference>
<keyword evidence="9 11" id="KW-0012">Acyltransferase</keyword>
<evidence type="ECO:0000256" key="7">
    <source>
        <dbReference type="ARBA" id="ARBA00022798"/>
    </source>
</evidence>
<dbReference type="Gene3D" id="3.30.559.10">
    <property type="entry name" value="Chloramphenicol acetyltransferase-like domain"/>
    <property type="match status" value="1"/>
</dbReference>
<dbReference type="InterPro" id="IPR009721">
    <property type="entry name" value="O-acyltransferase_WSD1_C"/>
</dbReference>
<dbReference type="GO" id="GO:0071731">
    <property type="term" value="P:response to nitric oxide"/>
    <property type="evidence" value="ECO:0007669"/>
    <property type="project" value="TreeGrafter"/>
</dbReference>
<accession>A0A8J3FYZ1</accession>
<dbReference type="RefSeq" id="WP_189061642.1">
    <property type="nucleotide sequence ID" value="NZ_BMMK01000046.1"/>
</dbReference>
<evidence type="ECO:0000313" key="14">
    <source>
        <dbReference type="EMBL" id="GGM80068.1"/>
    </source>
</evidence>
<evidence type="ECO:0000256" key="5">
    <source>
        <dbReference type="ARBA" id="ARBA00022516"/>
    </source>
</evidence>
<organism evidence="14 15">
    <name type="scientific">Longimycelium tulufanense</name>
    <dbReference type="NCBI Taxonomy" id="907463"/>
    <lineage>
        <taxon>Bacteria</taxon>
        <taxon>Bacillati</taxon>
        <taxon>Actinomycetota</taxon>
        <taxon>Actinomycetes</taxon>
        <taxon>Pseudonocardiales</taxon>
        <taxon>Pseudonocardiaceae</taxon>
        <taxon>Longimycelium</taxon>
    </lineage>
</organism>
<feature type="domain" description="O-acyltransferase WSD1-like N-terminal" evidence="12">
    <location>
        <begin position="5"/>
        <end position="270"/>
    </location>
</feature>
<evidence type="ECO:0000259" key="13">
    <source>
        <dbReference type="Pfam" id="PF06974"/>
    </source>
</evidence>
<comment type="similarity">
    <text evidence="3 11">Belongs to the long-chain O-acyltransferase family.</text>
</comment>
<dbReference type="GO" id="GO:0004144">
    <property type="term" value="F:diacylglycerol O-acyltransferase activity"/>
    <property type="evidence" value="ECO:0007669"/>
    <property type="project" value="UniProtKB-EC"/>
</dbReference>
<evidence type="ECO:0000256" key="9">
    <source>
        <dbReference type="ARBA" id="ARBA00023315"/>
    </source>
</evidence>
<evidence type="ECO:0000256" key="10">
    <source>
        <dbReference type="ARBA" id="ARBA00048109"/>
    </source>
</evidence>
<protein>
    <recommendedName>
        <fullName evidence="4 11">Diacylglycerol O-acyltransferase</fullName>
        <ecNumber evidence="4 11">2.3.1.20</ecNumber>
    </recommendedName>
</protein>
<comment type="caution">
    <text evidence="14">The sequence shown here is derived from an EMBL/GenBank/DDBJ whole genome shotgun (WGS) entry which is preliminary data.</text>
</comment>
<keyword evidence="15" id="KW-1185">Reference proteome</keyword>
<name>A0A8J3FYZ1_9PSEU</name>
<evidence type="ECO:0000256" key="4">
    <source>
        <dbReference type="ARBA" id="ARBA00013244"/>
    </source>
</evidence>
<evidence type="ECO:0000259" key="12">
    <source>
        <dbReference type="Pfam" id="PF03007"/>
    </source>
</evidence>
<evidence type="ECO:0000313" key="15">
    <source>
        <dbReference type="Proteomes" id="UP000637578"/>
    </source>
</evidence>
<evidence type="ECO:0000256" key="3">
    <source>
        <dbReference type="ARBA" id="ARBA00009587"/>
    </source>
</evidence>
<reference evidence="14" key="2">
    <citation type="submission" date="2020-09" db="EMBL/GenBank/DDBJ databases">
        <authorList>
            <person name="Sun Q."/>
            <person name="Zhou Y."/>
        </authorList>
    </citation>
    <scope>NUCLEOTIDE SEQUENCE</scope>
    <source>
        <strain evidence="14">CGMCC 4.5737</strain>
    </source>
</reference>